<evidence type="ECO:0000259" key="1">
    <source>
        <dbReference type="PROSITE" id="PS51352"/>
    </source>
</evidence>
<dbReference type="CDD" id="cd02966">
    <property type="entry name" value="TlpA_like_family"/>
    <property type="match status" value="1"/>
</dbReference>
<dbReference type="InterPro" id="IPR013766">
    <property type="entry name" value="Thioredoxin_domain"/>
</dbReference>
<evidence type="ECO:0000313" key="3">
    <source>
        <dbReference type="Proteomes" id="UP000076715"/>
    </source>
</evidence>
<keyword evidence="3" id="KW-1185">Reference proteome</keyword>
<comment type="caution">
    <text evidence="2">The sequence shown here is derived from an EMBL/GenBank/DDBJ whole genome shotgun (WGS) entry which is preliminary data.</text>
</comment>
<feature type="domain" description="Thioredoxin" evidence="1">
    <location>
        <begin position="127"/>
        <end position="266"/>
    </location>
</feature>
<dbReference type="InterPro" id="IPR050553">
    <property type="entry name" value="Thioredoxin_ResA/DsbE_sf"/>
</dbReference>
<dbReference type="SUPFAM" id="SSF52833">
    <property type="entry name" value="Thioredoxin-like"/>
    <property type="match status" value="1"/>
</dbReference>
<dbReference type="GO" id="GO:0016491">
    <property type="term" value="F:oxidoreductase activity"/>
    <property type="evidence" value="ECO:0007669"/>
    <property type="project" value="InterPro"/>
</dbReference>
<protein>
    <recommendedName>
        <fullName evidence="1">Thioredoxin domain-containing protein</fullName>
    </recommendedName>
</protein>
<dbReference type="InterPro" id="IPR000866">
    <property type="entry name" value="AhpC/TSA"/>
</dbReference>
<name>A0A163BUG0_9FLAO</name>
<evidence type="ECO:0000313" key="2">
    <source>
        <dbReference type="EMBL" id="KZS41790.1"/>
    </source>
</evidence>
<dbReference type="Proteomes" id="UP000076715">
    <property type="component" value="Unassembled WGS sequence"/>
</dbReference>
<organism evidence="2 3">
    <name type="scientific">Aquimarina aggregata</name>
    <dbReference type="NCBI Taxonomy" id="1642818"/>
    <lineage>
        <taxon>Bacteria</taxon>
        <taxon>Pseudomonadati</taxon>
        <taxon>Bacteroidota</taxon>
        <taxon>Flavobacteriia</taxon>
        <taxon>Flavobacteriales</taxon>
        <taxon>Flavobacteriaceae</taxon>
        <taxon>Aquimarina</taxon>
    </lineage>
</organism>
<dbReference type="PANTHER" id="PTHR42852">
    <property type="entry name" value="THIOL:DISULFIDE INTERCHANGE PROTEIN DSBE"/>
    <property type="match status" value="1"/>
</dbReference>
<dbReference type="Gene3D" id="3.40.30.10">
    <property type="entry name" value="Glutaredoxin"/>
    <property type="match status" value="1"/>
</dbReference>
<gene>
    <name evidence="2" type="ORF">AWE51_20565</name>
</gene>
<dbReference type="Pfam" id="PF00578">
    <property type="entry name" value="AhpC-TSA"/>
    <property type="match status" value="1"/>
</dbReference>
<accession>A0A163BUG0</accession>
<proteinExistence type="predicted"/>
<dbReference type="PROSITE" id="PS51352">
    <property type="entry name" value="THIOREDOXIN_2"/>
    <property type="match status" value="1"/>
</dbReference>
<dbReference type="InterPro" id="IPR036249">
    <property type="entry name" value="Thioredoxin-like_sf"/>
</dbReference>
<sequence>MKNVILQEKSIHMKAKNVVPFILFSLLFCLHVQGQKELEGLIKVGEQELKNKITFKQDIADLPFYDLEGEKMDMNKVNSLLDSYKFFPQFYINENNEVEAVVLRKMLDETPSAMAKMNSLRMLKKKTSESPEALEFSVKDMDGKSFELSELKGKVVVINFWFVNCKPCVDEMPGLNKIVEKFKNNQNVIFLAFSFDKKNNIELFLKKHQFLYNIIPESKQVVTNYGVRSFPTNLIMNQEGKVVYKEKGFHHDTIFELENTISSLIK</sequence>
<dbReference type="AlphaFoldDB" id="A0A163BUG0"/>
<dbReference type="STRING" id="1642818.AWE51_20565"/>
<dbReference type="GO" id="GO:0016209">
    <property type="term" value="F:antioxidant activity"/>
    <property type="evidence" value="ECO:0007669"/>
    <property type="project" value="InterPro"/>
</dbReference>
<dbReference type="EMBL" id="LQRT01000003">
    <property type="protein sequence ID" value="KZS41790.1"/>
    <property type="molecule type" value="Genomic_DNA"/>
</dbReference>
<reference evidence="2 3" key="1">
    <citation type="submission" date="2016-01" db="EMBL/GenBank/DDBJ databases">
        <title>The draft genome sequence of Aquimarina sp. RZW4-3-2.</title>
        <authorList>
            <person name="Wang Y."/>
        </authorList>
    </citation>
    <scope>NUCLEOTIDE SEQUENCE [LARGE SCALE GENOMIC DNA]</scope>
    <source>
        <strain evidence="2 3">RZW4-3-2</strain>
    </source>
</reference>
<dbReference type="PANTHER" id="PTHR42852:SF13">
    <property type="entry name" value="PROTEIN DIPZ"/>
    <property type="match status" value="1"/>
</dbReference>